<organism evidence="1">
    <name type="scientific">Arundo donax</name>
    <name type="common">Giant reed</name>
    <name type="synonym">Donax arundinaceus</name>
    <dbReference type="NCBI Taxonomy" id="35708"/>
    <lineage>
        <taxon>Eukaryota</taxon>
        <taxon>Viridiplantae</taxon>
        <taxon>Streptophyta</taxon>
        <taxon>Embryophyta</taxon>
        <taxon>Tracheophyta</taxon>
        <taxon>Spermatophyta</taxon>
        <taxon>Magnoliopsida</taxon>
        <taxon>Liliopsida</taxon>
        <taxon>Poales</taxon>
        <taxon>Poaceae</taxon>
        <taxon>PACMAD clade</taxon>
        <taxon>Arundinoideae</taxon>
        <taxon>Arundineae</taxon>
        <taxon>Arundo</taxon>
    </lineage>
</organism>
<protein>
    <submittedName>
        <fullName evidence="1">Uncharacterized protein</fullName>
    </submittedName>
</protein>
<sequence length="80" mass="8788">MVVVSESRRSLDLWVQQPPAGELFAYLKPGYHSNMWLKSNGCHLIASAGPDIQLQGHFLSPCLFLRNGSKVICCLISSGN</sequence>
<reference evidence="1" key="1">
    <citation type="submission" date="2014-09" db="EMBL/GenBank/DDBJ databases">
        <authorList>
            <person name="Magalhaes I.L.F."/>
            <person name="Oliveira U."/>
            <person name="Santos F.R."/>
            <person name="Vidigal T.H.D.A."/>
            <person name="Brescovit A.D."/>
            <person name="Santos A.J."/>
        </authorList>
    </citation>
    <scope>NUCLEOTIDE SEQUENCE</scope>
    <source>
        <tissue evidence="1">Shoot tissue taken approximately 20 cm above the soil surface</tissue>
    </source>
</reference>
<proteinExistence type="predicted"/>
<accession>A0A0A9FS93</accession>
<reference evidence="1" key="2">
    <citation type="journal article" date="2015" name="Data Brief">
        <title>Shoot transcriptome of the giant reed, Arundo donax.</title>
        <authorList>
            <person name="Barrero R.A."/>
            <person name="Guerrero F.D."/>
            <person name="Moolhuijzen P."/>
            <person name="Goolsby J.A."/>
            <person name="Tidwell J."/>
            <person name="Bellgard S.E."/>
            <person name="Bellgard M.I."/>
        </authorList>
    </citation>
    <scope>NUCLEOTIDE SEQUENCE</scope>
    <source>
        <tissue evidence="1">Shoot tissue taken approximately 20 cm above the soil surface</tissue>
    </source>
</reference>
<dbReference type="EMBL" id="GBRH01186718">
    <property type="protein sequence ID" value="JAE11178.1"/>
    <property type="molecule type" value="Transcribed_RNA"/>
</dbReference>
<name>A0A0A9FS93_ARUDO</name>
<evidence type="ECO:0000313" key="1">
    <source>
        <dbReference type="EMBL" id="JAE11178.1"/>
    </source>
</evidence>
<dbReference type="AlphaFoldDB" id="A0A0A9FS93"/>